<feature type="domain" description="AMP-dependent synthetase/ligase" evidence="2">
    <location>
        <begin position="19"/>
        <end position="372"/>
    </location>
</feature>
<evidence type="ECO:0000313" key="5">
    <source>
        <dbReference type="Proteomes" id="UP000192917"/>
    </source>
</evidence>
<dbReference type="InterPro" id="IPR042099">
    <property type="entry name" value="ANL_N_sf"/>
</dbReference>
<dbReference type="PANTHER" id="PTHR43767">
    <property type="entry name" value="LONG-CHAIN-FATTY-ACID--COA LIGASE"/>
    <property type="match status" value="1"/>
</dbReference>
<dbReference type="Pfam" id="PF00501">
    <property type="entry name" value="AMP-binding"/>
    <property type="match status" value="1"/>
</dbReference>
<feature type="domain" description="AMP-binding enzyme C-terminal" evidence="3">
    <location>
        <begin position="423"/>
        <end position="498"/>
    </location>
</feature>
<dbReference type="InterPro" id="IPR000873">
    <property type="entry name" value="AMP-dep_synth/lig_dom"/>
</dbReference>
<organism evidence="4 5">
    <name type="scientific">Tistlia consotensis USBA 355</name>
    <dbReference type="NCBI Taxonomy" id="560819"/>
    <lineage>
        <taxon>Bacteria</taxon>
        <taxon>Pseudomonadati</taxon>
        <taxon>Pseudomonadota</taxon>
        <taxon>Alphaproteobacteria</taxon>
        <taxon>Rhodospirillales</taxon>
        <taxon>Rhodovibrionaceae</taxon>
        <taxon>Tistlia</taxon>
    </lineage>
</organism>
<dbReference type="InterPro" id="IPR020845">
    <property type="entry name" value="AMP-binding_CS"/>
</dbReference>
<sequence>MTGGSLPPVPRSVVHMLLETADAFPDRPAVTFGEVTLSYAEYRQAVLALAAMWRQMIRPGERIALLLSNSLDMAVSTFAAHAAGAQAVPLNPAYTLRELTPILDDAAPRLLVHEAGLAADLVRLCGARGISRIETGGGGATFLGLAEGPRQADPRLVPSHGQLATLQYTGGTTGLPKGVDITHGQLAVNLAQREALLPTERGGEVMLCSMPLFHVSAVAMCLHLACYAASHLVILPRYRPDWVLEAIGRHRATLMSAGPTIFHGLLGFEGFGRADLGSLRCCYSGAAALPEATLQRWEAASGCVILEGYGMTEAGPVLTYNPARGPRKVGSVGVAVPASELQIVDPERDGTVLPAGAVGEIRVRGRHVMAGYRNRPELSEQALAGGWFHTGDLGRLDGDGYLFITGRRSEVINVGGYNVYPREVEQVLLEHPAVAEAAVFGAADDYYGQVVQAYVVPRGGARLDEQALIEHCRSGLVRYKVPRAVRSVDSLPKTSVGKLARRLLEPIGSTAAGARPAAAPPGGVAEESSVG</sequence>
<dbReference type="Proteomes" id="UP000192917">
    <property type="component" value="Unassembled WGS sequence"/>
</dbReference>
<dbReference type="RefSeq" id="WP_085120716.1">
    <property type="nucleotide sequence ID" value="NZ_FWZX01000001.1"/>
</dbReference>
<keyword evidence="5" id="KW-1185">Reference proteome</keyword>
<proteinExistence type="predicted"/>
<dbReference type="EMBL" id="FWZX01000001">
    <property type="protein sequence ID" value="SME91133.1"/>
    <property type="molecule type" value="Genomic_DNA"/>
</dbReference>
<dbReference type="Gene3D" id="3.40.50.12780">
    <property type="entry name" value="N-terminal domain of ligase-like"/>
    <property type="match status" value="1"/>
</dbReference>
<dbReference type="Gene3D" id="3.30.300.30">
    <property type="match status" value="1"/>
</dbReference>
<dbReference type="InterPro" id="IPR050237">
    <property type="entry name" value="ATP-dep_AMP-bd_enzyme"/>
</dbReference>
<dbReference type="PANTHER" id="PTHR43767:SF1">
    <property type="entry name" value="NONRIBOSOMAL PEPTIDE SYNTHASE PES1 (EUROFUNG)-RELATED"/>
    <property type="match status" value="1"/>
</dbReference>
<name>A0A1Y6B492_9PROT</name>
<dbReference type="PROSITE" id="PS00455">
    <property type="entry name" value="AMP_BINDING"/>
    <property type="match status" value="1"/>
</dbReference>
<dbReference type="Pfam" id="PF13193">
    <property type="entry name" value="AMP-binding_C"/>
    <property type="match status" value="1"/>
</dbReference>
<dbReference type="SUPFAM" id="SSF56801">
    <property type="entry name" value="Acetyl-CoA synthetase-like"/>
    <property type="match status" value="1"/>
</dbReference>
<protein>
    <submittedName>
        <fullName evidence="4">Long-chain acyl-CoA synthetase</fullName>
    </submittedName>
</protein>
<accession>A0A1Y6B492</accession>
<feature type="compositionally biased region" description="Low complexity" evidence="1">
    <location>
        <begin position="511"/>
        <end position="525"/>
    </location>
</feature>
<evidence type="ECO:0000313" key="4">
    <source>
        <dbReference type="EMBL" id="SME91133.1"/>
    </source>
</evidence>
<dbReference type="STRING" id="560819.SAMN05428998_101370"/>
<dbReference type="InterPro" id="IPR025110">
    <property type="entry name" value="AMP-bd_C"/>
</dbReference>
<gene>
    <name evidence="4" type="ORF">SAMN05428998_101370</name>
</gene>
<evidence type="ECO:0000259" key="2">
    <source>
        <dbReference type="Pfam" id="PF00501"/>
    </source>
</evidence>
<dbReference type="GO" id="GO:0016878">
    <property type="term" value="F:acid-thiol ligase activity"/>
    <property type="evidence" value="ECO:0007669"/>
    <property type="project" value="UniProtKB-ARBA"/>
</dbReference>
<evidence type="ECO:0000259" key="3">
    <source>
        <dbReference type="Pfam" id="PF13193"/>
    </source>
</evidence>
<feature type="region of interest" description="Disordered" evidence="1">
    <location>
        <begin position="511"/>
        <end position="531"/>
    </location>
</feature>
<reference evidence="4 5" key="1">
    <citation type="submission" date="2017-04" db="EMBL/GenBank/DDBJ databases">
        <authorList>
            <person name="Afonso C.L."/>
            <person name="Miller P.J."/>
            <person name="Scott M.A."/>
            <person name="Spackman E."/>
            <person name="Goraichik I."/>
            <person name="Dimitrov K.M."/>
            <person name="Suarez D.L."/>
            <person name="Swayne D.E."/>
        </authorList>
    </citation>
    <scope>NUCLEOTIDE SEQUENCE [LARGE SCALE GENOMIC DNA]</scope>
    <source>
        <strain evidence="4 5">USBA 355</strain>
    </source>
</reference>
<dbReference type="AlphaFoldDB" id="A0A1Y6B492"/>
<dbReference type="InterPro" id="IPR045851">
    <property type="entry name" value="AMP-bd_C_sf"/>
</dbReference>
<evidence type="ECO:0000256" key="1">
    <source>
        <dbReference type="SAM" id="MobiDB-lite"/>
    </source>
</evidence>